<keyword evidence="4" id="KW-0175">Coiled coil</keyword>
<dbReference type="RefSeq" id="WP_114087158.1">
    <property type="nucleotide sequence ID" value="NZ_JPWH01000002.1"/>
</dbReference>
<dbReference type="EMBL" id="JPWH01000002">
    <property type="protein sequence ID" value="RCK53745.1"/>
    <property type="molecule type" value="Genomic_DNA"/>
</dbReference>
<dbReference type="Gene3D" id="1.10.287.950">
    <property type="entry name" value="Methyl-accepting chemotaxis protein"/>
    <property type="match status" value="1"/>
</dbReference>
<evidence type="ECO:0000259" key="6">
    <source>
        <dbReference type="PROSITE" id="PS50111"/>
    </source>
</evidence>
<dbReference type="Pfam" id="PF00672">
    <property type="entry name" value="HAMP"/>
    <property type="match status" value="1"/>
</dbReference>
<dbReference type="Pfam" id="PF05227">
    <property type="entry name" value="CHASE3"/>
    <property type="match status" value="1"/>
</dbReference>
<dbReference type="Gene3D" id="6.10.340.10">
    <property type="match status" value="1"/>
</dbReference>
<comment type="similarity">
    <text evidence="2">Belongs to the methyl-accepting chemotaxis (MCP) protein family.</text>
</comment>
<keyword evidence="5" id="KW-0812">Transmembrane</keyword>
<dbReference type="SMART" id="SM00283">
    <property type="entry name" value="MA"/>
    <property type="match status" value="1"/>
</dbReference>
<keyword evidence="5" id="KW-1133">Transmembrane helix</keyword>
<dbReference type="Proteomes" id="UP000252517">
    <property type="component" value="Unassembled WGS sequence"/>
</dbReference>
<dbReference type="InterPro" id="IPR004089">
    <property type="entry name" value="MCPsignal_dom"/>
</dbReference>
<organism evidence="8 9">
    <name type="scientific">Thalassospira profundimaris</name>
    <dbReference type="NCBI Taxonomy" id="502049"/>
    <lineage>
        <taxon>Bacteria</taxon>
        <taxon>Pseudomonadati</taxon>
        <taxon>Pseudomonadota</taxon>
        <taxon>Alphaproteobacteria</taxon>
        <taxon>Rhodospirillales</taxon>
        <taxon>Thalassospiraceae</taxon>
        <taxon>Thalassospira</taxon>
    </lineage>
</organism>
<protein>
    <submittedName>
        <fullName evidence="8">Chemotaxis protein</fullName>
    </submittedName>
</protein>
<dbReference type="GO" id="GO:0016020">
    <property type="term" value="C:membrane"/>
    <property type="evidence" value="ECO:0007669"/>
    <property type="project" value="InterPro"/>
</dbReference>
<dbReference type="STRING" id="502049.TH15_05365"/>
<feature type="coiled-coil region" evidence="4">
    <location>
        <begin position="256"/>
        <end position="283"/>
    </location>
</feature>
<name>A0A367XJF2_9PROT</name>
<keyword evidence="1 3" id="KW-0807">Transducer</keyword>
<sequence length="560" mass="60504">MMFVKNMRIPVKLAASFAVMIVVILMLGGAAFYGMKNVEDADARIESLMEVERGFSDLNNAYRTARQEMTFFLTTGDQSGLDAYRAALAQTDSAFARLEEIAVSDPVMAERAQEMETAIDAWINIANQQAQLMRQYLTVNHARAIEASGEPRALAVTISEATEKLGNYIDASYQALDSERHSAAFFFKVTLSVGIAGLILCAGLFATLLTRMIALPIRDMTAAMSKLANGDVNVHFQEMKRQDEVGAMSRALRVFRENAEERMRLAEQEKIEAQRQVDRARHMQELSSRFDRQIKDVLSTVSVALGEVRGASEQLSDHSTRANDYAQQVASRADESSANIETVATATFQLSSSINEISHQISEVANIAKQAAQDTEKTNARVLQLNEAAESVGEVVNLISDIADQTNLLALNATIESARAGEAGKGFAVVAGEVKNLASQTARATEQITDKITEMQSETGAAAAAVRDFATTILRIEELMAVVASAIEEQGAATHEISRSVDGVASGNQEINQAVGNVARAATESGELSSGQLGCVGRLTAANDQLLAHVNGFLEDVRKI</sequence>
<dbReference type="GO" id="GO:0006935">
    <property type="term" value="P:chemotaxis"/>
    <property type="evidence" value="ECO:0007669"/>
    <property type="project" value="InterPro"/>
</dbReference>
<evidence type="ECO:0000256" key="3">
    <source>
        <dbReference type="PROSITE-ProRule" id="PRU00284"/>
    </source>
</evidence>
<dbReference type="AlphaFoldDB" id="A0A367XJF2"/>
<dbReference type="SUPFAM" id="SSF58104">
    <property type="entry name" value="Methyl-accepting chemotaxis protein (MCP) signaling domain"/>
    <property type="match status" value="1"/>
</dbReference>
<accession>A0A367XJF2</accession>
<reference evidence="8 9" key="1">
    <citation type="submission" date="2014-07" db="EMBL/GenBank/DDBJ databases">
        <title>Draft genome sequence of Thalassospira profundimaris S25-3-2.</title>
        <authorList>
            <person name="Lai Q."/>
            <person name="Shao Z."/>
        </authorList>
    </citation>
    <scope>NUCLEOTIDE SEQUENCE [LARGE SCALE GENOMIC DNA]</scope>
    <source>
        <strain evidence="8 9">S25-3-2</strain>
    </source>
</reference>
<evidence type="ECO:0000313" key="9">
    <source>
        <dbReference type="Proteomes" id="UP000252517"/>
    </source>
</evidence>
<proteinExistence type="inferred from homology"/>
<dbReference type="InterPro" id="IPR003660">
    <property type="entry name" value="HAMP_dom"/>
</dbReference>
<dbReference type="InterPro" id="IPR004090">
    <property type="entry name" value="Chemotax_Me-accpt_rcpt"/>
</dbReference>
<dbReference type="InterPro" id="IPR007891">
    <property type="entry name" value="CHASE3"/>
</dbReference>
<evidence type="ECO:0000313" key="8">
    <source>
        <dbReference type="EMBL" id="RCK53745.1"/>
    </source>
</evidence>
<gene>
    <name evidence="8" type="ORF">TH25_04355</name>
</gene>
<evidence type="ECO:0000259" key="7">
    <source>
        <dbReference type="PROSITE" id="PS50885"/>
    </source>
</evidence>
<feature type="domain" description="Methyl-accepting transducer" evidence="6">
    <location>
        <begin position="304"/>
        <end position="526"/>
    </location>
</feature>
<evidence type="ECO:0000256" key="2">
    <source>
        <dbReference type="ARBA" id="ARBA00029447"/>
    </source>
</evidence>
<dbReference type="PANTHER" id="PTHR32089">
    <property type="entry name" value="METHYL-ACCEPTING CHEMOTAXIS PROTEIN MCPB"/>
    <property type="match status" value="1"/>
</dbReference>
<dbReference type="PROSITE" id="PS50111">
    <property type="entry name" value="CHEMOTAXIS_TRANSDUC_2"/>
    <property type="match status" value="1"/>
</dbReference>
<dbReference type="CDD" id="cd06225">
    <property type="entry name" value="HAMP"/>
    <property type="match status" value="1"/>
</dbReference>
<evidence type="ECO:0000256" key="5">
    <source>
        <dbReference type="SAM" id="Phobius"/>
    </source>
</evidence>
<feature type="domain" description="HAMP" evidence="7">
    <location>
        <begin position="211"/>
        <end position="264"/>
    </location>
</feature>
<dbReference type="PRINTS" id="PR00260">
    <property type="entry name" value="CHEMTRNSDUCR"/>
</dbReference>
<dbReference type="SMART" id="SM00304">
    <property type="entry name" value="HAMP"/>
    <property type="match status" value="1"/>
</dbReference>
<dbReference type="OrthoDB" id="8482111at2"/>
<feature type="transmembrane region" description="Helical" evidence="5">
    <location>
        <begin position="185"/>
        <end position="210"/>
    </location>
</feature>
<dbReference type="PANTHER" id="PTHR32089:SF112">
    <property type="entry name" value="LYSOZYME-LIKE PROTEIN-RELATED"/>
    <property type="match status" value="1"/>
</dbReference>
<dbReference type="Pfam" id="PF00015">
    <property type="entry name" value="MCPsignal"/>
    <property type="match status" value="1"/>
</dbReference>
<dbReference type="PROSITE" id="PS50885">
    <property type="entry name" value="HAMP"/>
    <property type="match status" value="1"/>
</dbReference>
<evidence type="ECO:0000256" key="1">
    <source>
        <dbReference type="ARBA" id="ARBA00023224"/>
    </source>
</evidence>
<keyword evidence="5" id="KW-0472">Membrane</keyword>
<dbReference type="GO" id="GO:0004888">
    <property type="term" value="F:transmembrane signaling receptor activity"/>
    <property type="evidence" value="ECO:0007669"/>
    <property type="project" value="InterPro"/>
</dbReference>
<evidence type="ECO:0000256" key="4">
    <source>
        <dbReference type="SAM" id="Coils"/>
    </source>
</evidence>
<dbReference type="GO" id="GO:0007165">
    <property type="term" value="P:signal transduction"/>
    <property type="evidence" value="ECO:0007669"/>
    <property type="project" value="UniProtKB-KW"/>
</dbReference>
<comment type="caution">
    <text evidence="8">The sequence shown here is derived from an EMBL/GenBank/DDBJ whole genome shotgun (WGS) entry which is preliminary data.</text>
</comment>